<feature type="transmembrane region" description="Helical" evidence="10">
    <location>
        <begin position="948"/>
        <end position="967"/>
    </location>
</feature>
<evidence type="ECO:0000256" key="9">
    <source>
        <dbReference type="ARBA" id="ARBA00023136"/>
    </source>
</evidence>
<accession>A0A1R1XSY4</accession>
<dbReference type="SUPFAM" id="SSF90123">
    <property type="entry name" value="ABC transporter transmembrane region"/>
    <property type="match status" value="2"/>
</dbReference>
<feature type="domain" description="ABC transporter" evidence="11">
    <location>
        <begin position="450"/>
        <end position="690"/>
    </location>
</feature>
<feature type="transmembrane region" description="Helical" evidence="10">
    <location>
        <begin position="844"/>
        <end position="866"/>
    </location>
</feature>
<comment type="subcellular location">
    <subcellularLocation>
        <location evidence="1">Membrane</location>
        <topology evidence="1">Multi-pass membrane protein</topology>
    </subcellularLocation>
</comment>
<evidence type="ECO:0000256" key="1">
    <source>
        <dbReference type="ARBA" id="ARBA00004141"/>
    </source>
</evidence>
<dbReference type="Gene3D" id="3.40.50.300">
    <property type="entry name" value="P-loop containing nucleotide triphosphate hydrolases"/>
    <property type="match status" value="2"/>
</dbReference>
<dbReference type="InterPro" id="IPR003439">
    <property type="entry name" value="ABC_transporter-like_ATP-bd"/>
</dbReference>
<keyword evidence="9 10" id="KW-0472">Membrane</keyword>
<feature type="domain" description="ABC transmembrane type-1" evidence="12">
    <location>
        <begin position="96"/>
        <end position="378"/>
    </location>
</feature>
<dbReference type="GO" id="GO:0140359">
    <property type="term" value="F:ABC-type transporter activity"/>
    <property type="evidence" value="ECO:0007669"/>
    <property type="project" value="InterPro"/>
</dbReference>
<proteinExistence type="inferred from homology"/>
<dbReference type="PANTHER" id="PTHR24223:SF456">
    <property type="entry name" value="MULTIDRUG RESISTANCE-ASSOCIATED PROTEIN LETHAL(2)03659"/>
    <property type="match status" value="1"/>
</dbReference>
<keyword evidence="14" id="KW-1185">Reference proteome</keyword>
<feature type="transmembrane region" description="Helical" evidence="10">
    <location>
        <begin position="914"/>
        <end position="936"/>
    </location>
</feature>
<evidence type="ECO:0000256" key="6">
    <source>
        <dbReference type="ARBA" id="ARBA00022741"/>
    </source>
</evidence>
<dbReference type="PANTHER" id="PTHR24223">
    <property type="entry name" value="ATP-BINDING CASSETTE SUB-FAMILY C"/>
    <property type="match status" value="1"/>
</dbReference>
<evidence type="ECO:0000256" key="7">
    <source>
        <dbReference type="ARBA" id="ARBA00022840"/>
    </source>
</evidence>
<keyword evidence="5" id="KW-0677">Repeat</keyword>
<dbReference type="PROSITE" id="PS00211">
    <property type="entry name" value="ABC_TRANSPORTER_1"/>
    <property type="match status" value="2"/>
</dbReference>
<evidence type="ECO:0000313" key="13">
    <source>
        <dbReference type="EMBL" id="OMJ17714.1"/>
    </source>
</evidence>
<gene>
    <name evidence="13" type="ORF">AYI69_g7324</name>
</gene>
<organism evidence="13 14">
    <name type="scientific">Smittium culicis</name>
    <dbReference type="NCBI Taxonomy" id="133412"/>
    <lineage>
        <taxon>Eukaryota</taxon>
        <taxon>Fungi</taxon>
        <taxon>Fungi incertae sedis</taxon>
        <taxon>Zoopagomycota</taxon>
        <taxon>Kickxellomycotina</taxon>
        <taxon>Harpellomycetes</taxon>
        <taxon>Harpellales</taxon>
        <taxon>Legeriomycetaceae</taxon>
        <taxon>Smittium</taxon>
    </lineage>
</organism>
<dbReference type="InterPro" id="IPR011527">
    <property type="entry name" value="ABC1_TM_dom"/>
</dbReference>
<dbReference type="Proteomes" id="UP000187429">
    <property type="component" value="Unassembled WGS sequence"/>
</dbReference>
<dbReference type="PROSITE" id="PS50893">
    <property type="entry name" value="ABC_TRANSPORTER_2"/>
    <property type="match status" value="2"/>
</dbReference>
<feature type="transmembrane region" description="Helical" evidence="10">
    <location>
        <begin position="802"/>
        <end position="823"/>
    </location>
</feature>
<evidence type="ECO:0000256" key="2">
    <source>
        <dbReference type="ARBA" id="ARBA00009726"/>
    </source>
</evidence>
<dbReference type="SUPFAM" id="SSF52540">
    <property type="entry name" value="P-loop containing nucleoside triphosphate hydrolases"/>
    <property type="match status" value="2"/>
</dbReference>
<sequence>MANNSKNQEFPSDQRINGLADATLWEKLTFGWSTNLIMKYGKYEGKITPEILPRLTEYDDSQYLSDQIYNEWEKQVSQGNPSLKRVFYSVFGRYYLVGGFVGLISSTFKVVQAGILGYFIRYLRDPTRSASDGYLLALALSLSLLISSISQDYFMFYCTRSSYRVRVGMIGFLFRKTLEISSSSMVSTGQAINVISNDVQPFENGLTFLHNIWLGPYEIALAFIFIWLNIGISGLVAIGIYLLLIPVQKRVSIIFSKIRAKTVAFRDSRVKLLSDILGGIEIVKLNSWEVPLLNRVFEIRKKENDSLKNAATLRGLNQSLFNTSSQVVYFFTFTTLWFLVVKQTSPNPGNKGSFSPENIFPCVSLFSLSRNTIAQFIPKAFDAYGEILISIKRIEKMLLLPSFVPIGQTKTKPENSNPDFNSSTSEPPIIEMKNASFSWSGSSSKTLSDLGSKNINNIDTDSSATILHDLTFKISKGDLCGIVGSVGSGKSSLCQAILGEMQRLSGELNVCLNKNLENEKNSTNQDTHSPVVAYASQSPWIFSGSIKDNILFGLSYNKEWFDKVVSACSLDRDFQLFEDRENTLIGERGATLSGGQRARVALARAVYTNACLYILDDPLSAVDPKVAKHLFDNVILDLLKDKTILLVTHQLQFIHGCDSVMLLTDGKIEEFGAPDKITQLDKYKFEKIIEQASDDKNDVDIDYESLHLETEAYPLQDHFSISTNNKDSRLDRINSRNSSKNSENIDYNEKISISLKKNSVATQDKTSEKFPKDDYKIGAKEEMEKSSVSSKTYLKFLNFGAGYLYISLVLVLTVATQGLLIYSDYYLSVWSTLDPEAKANKSRVIEYFIIIFIACVFSTASCVMLYRMVLSSSNGMLLKMLESVIRAPISFFQSQPVGRIMNRFSKDQSNTDEILSQTAVDAMLIFIQVIGILVMLSIANRKSISPGLAALSTSYVLNVVRMVQWGIRQSTEVEITFISVERNIAYTEIKPEESDEISNSIDNVPENWPHQGKVDIFGLNLRYPNAKSPVLTDITMSINSCEKIGVVGRTGAGKSSLVSSIFRLFEPYPNGCISVDGVNISNVKLARLRPSFSMIPQQPFLFEGTLRFNLDPRNEYDDVSIWKALEASSLKRKIEGMELKLETPVVENGKNFSVGERQLVSLCRAILHNKKIVVMDEATANVDLETDKKIQRSVHDFFSNSTVITIAHRLNTVIGNGYDKIAVLDRGYLVEFGDPHELLSNKHSYLSKMVANSGKKVESELRHLASLQYSQKKNV</sequence>
<keyword evidence="6" id="KW-0547">Nucleotide-binding</keyword>
<dbReference type="EMBL" id="LSSM01003495">
    <property type="protein sequence ID" value="OMJ17714.1"/>
    <property type="molecule type" value="Genomic_DNA"/>
</dbReference>
<dbReference type="OrthoDB" id="6500128at2759"/>
<keyword evidence="3" id="KW-0813">Transport</keyword>
<dbReference type="PROSITE" id="PS50929">
    <property type="entry name" value="ABC_TM1F"/>
    <property type="match status" value="2"/>
</dbReference>
<dbReference type="CDD" id="cd03250">
    <property type="entry name" value="ABCC_MRP_domain1"/>
    <property type="match status" value="1"/>
</dbReference>
<evidence type="ECO:0000256" key="5">
    <source>
        <dbReference type="ARBA" id="ARBA00022737"/>
    </source>
</evidence>
<dbReference type="SMART" id="SM00382">
    <property type="entry name" value="AAA"/>
    <property type="match status" value="2"/>
</dbReference>
<dbReference type="InterPro" id="IPR044746">
    <property type="entry name" value="ABCC_6TM_D1"/>
</dbReference>
<feature type="transmembrane region" description="Helical" evidence="10">
    <location>
        <begin position="133"/>
        <end position="156"/>
    </location>
</feature>
<keyword evidence="8 10" id="KW-1133">Transmembrane helix</keyword>
<evidence type="ECO:0000313" key="14">
    <source>
        <dbReference type="Proteomes" id="UP000187429"/>
    </source>
</evidence>
<dbReference type="GO" id="GO:0005524">
    <property type="term" value="F:ATP binding"/>
    <property type="evidence" value="ECO:0007669"/>
    <property type="project" value="UniProtKB-KW"/>
</dbReference>
<evidence type="ECO:0000256" key="8">
    <source>
        <dbReference type="ARBA" id="ARBA00022989"/>
    </source>
</evidence>
<evidence type="ECO:0000256" key="10">
    <source>
        <dbReference type="SAM" id="Phobius"/>
    </source>
</evidence>
<feature type="domain" description="ABC transmembrane type-1" evidence="12">
    <location>
        <begin position="808"/>
        <end position="951"/>
    </location>
</feature>
<dbReference type="GO" id="GO:0016887">
    <property type="term" value="F:ATP hydrolysis activity"/>
    <property type="evidence" value="ECO:0007669"/>
    <property type="project" value="InterPro"/>
</dbReference>
<reference evidence="14" key="1">
    <citation type="submission" date="2017-01" db="EMBL/GenBank/DDBJ databases">
        <authorList>
            <person name="Wang Y."/>
            <person name="White M."/>
            <person name="Kvist S."/>
            <person name="Moncalvo J.-M."/>
        </authorList>
    </citation>
    <scope>NUCLEOTIDE SEQUENCE [LARGE SCALE GENOMIC DNA]</scope>
    <source>
        <strain evidence="14">ID-206-W2</strain>
    </source>
</reference>
<keyword evidence="4 10" id="KW-0812">Transmembrane</keyword>
<feature type="transmembrane region" description="Helical" evidence="10">
    <location>
        <begin position="219"/>
        <end position="244"/>
    </location>
</feature>
<name>A0A1R1XSY4_9FUNG</name>
<dbReference type="GO" id="GO:0016020">
    <property type="term" value="C:membrane"/>
    <property type="evidence" value="ECO:0007669"/>
    <property type="project" value="UniProtKB-SubCell"/>
</dbReference>
<dbReference type="Pfam" id="PF00005">
    <property type="entry name" value="ABC_tran"/>
    <property type="match status" value="2"/>
</dbReference>
<dbReference type="AlphaFoldDB" id="A0A1R1XSY4"/>
<evidence type="ECO:0000259" key="11">
    <source>
        <dbReference type="PROSITE" id="PS50893"/>
    </source>
</evidence>
<dbReference type="CDD" id="cd03244">
    <property type="entry name" value="ABCC_MRP_domain2"/>
    <property type="match status" value="1"/>
</dbReference>
<evidence type="ECO:0000259" key="12">
    <source>
        <dbReference type="PROSITE" id="PS50929"/>
    </source>
</evidence>
<feature type="domain" description="ABC transporter" evidence="11">
    <location>
        <begin position="1016"/>
        <end position="1251"/>
    </location>
</feature>
<dbReference type="FunFam" id="3.40.50.300:FF:000973">
    <property type="entry name" value="Multidrug resistance-associated protein 4"/>
    <property type="match status" value="1"/>
</dbReference>
<keyword evidence="7" id="KW-0067">ATP-binding</keyword>
<dbReference type="InterPro" id="IPR003593">
    <property type="entry name" value="AAA+_ATPase"/>
</dbReference>
<dbReference type="CDD" id="cd18579">
    <property type="entry name" value="ABC_6TM_ABCC_D1"/>
    <property type="match status" value="1"/>
</dbReference>
<dbReference type="Pfam" id="PF00664">
    <property type="entry name" value="ABC_membrane"/>
    <property type="match status" value="2"/>
</dbReference>
<dbReference type="InterPro" id="IPR050173">
    <property type="entry name" value="ABC_transporter_C-like"/>
</dbReference>
<comment type="similarity">
    <text evidence="2">Belongs to the ABC transporter superfamily. ABCC family. Conjugate transporter (TC 3.A.1.208) subfamily.</text>
</comment>
<feature type="transmembrane region" description="Helical" evidence="10">
    <location>
        <begin position="94"/>
        <end position="121"/>
    </location>
</feature>
<dbReference type="InterPro" id="IPR036640">
    <property type="entry name" value="ABC1_TM_sf"/>
</dbReference>
<comment type="caution">
    <text evidence="13">The sequence shown here is derived from an EMBL/GenBank/DDBJ whole genome shotgun (WGS) entry which is preliminary data.</text>
</comment>
<dbReference type="InterPro" id="IPR017871">
    <property type="entry name" value="ABC_transporter-like_CS"/>
</dbReference>
<dbReference type="InterPro" id="IPR027417">
    <property type="entry name" value="P-loop_NTPase"/>
</dbReference>
<protein>
    <submittedName>
        <fullName evidence="13">Multidrug resistance-associated protein 4</fullName>
    </submittedName>
</protein>
<evidence type="ECO:0000256" key="3">
    <source>
        <dbReference type="ARBA" id="ARBA00022448"/>
    </source>
</evidence>
<dbReference type="FunFam" id="3.40.50.300:FF:000610">
    <property type="entry name" value="Multidrug resistance-associated ABC transporter"/>
    <property type="match status" value="1"/>
</dbReference>
<evidence type="ECO:0000256" key="4">
    <source>
        <dbReference type="ARBA" id="ARBA00022692"/>
    </source>
</evidence>
<dbReference type="Gene3D" id="1.20.1560.10">
    <property type="entry name" value="ABC transporter type 1, transmembrane domain"/>
    <property type="match status" value="2"/>
</dbReference>